<dbReference type="PROSITE" id="PS51318">
    <property type="entry name" value="TAT"/>
    <property type="match status" value="1"/>
</dbReference>
<organism evidence="2 3">
    <name type="scientific">Halomarina rubra</name>
    <dbReference type="NCBI Taxonomy" id="2071873"/>
    <lineage>
        <taxon>Archaea</taxon>
        <taxon>Methanobacteriati</taxon>
        <taxon>Methanobacteriota</taxon>
        <taxon>Stenosarchaea group</taxon>
        <taxon>Halobacteria</taxon>
        <taxon>Halobacteriales</taxon>
        <taxon>Natronomonadaceae</taxon>
        <taxon>Halomarina</taxon>
    </lineage>
</organism>
<evidence type="ECO:0000313" key="3">
    <source>
        <dbReference type="Proteomes" id="UP001597187"/>
    </source>
</evidence>
<accession>A0ABD6B202</accession>
<protein>
    <submittedName>
        <fullName evidence="2">Uncharacterized protein</fullName>
    </submittedName>
</protein>
<dbReference type="Proteomes" id="UP001597187">
    <property type="component" value="Unassembled WGS sequence"/>
</dbReference>
<dbReference type="RefSeq" id="WP_250875733.1">
    <property type="nucleotide sequence ID" value="NZ_JALXFV010000011.1"/>
</dbReference>
<feature type="region of interest" description="Disordered" evidence="1">
    <location>
        <begin position="78"/>
        <end position="99"/>
    </location>
</feature>
<comment type="caution">
    <text evidence="2">The sequence shown here is derived from an EMBL/GenBank/DDBJ whole genome shotgun (WGS) entry which is preliminary data.</text>
</comment>
<evidence type="ECO:0000256" key="1">
    <source>
        <dbReference type="SAM" id="MobiDB-lite"/>
    </source>
</evidence>
<sequence>MPSRRRFLYGLGSVSMLSLAGCSAPATFEVTNIEIQPGTAFTDISVTATSDTVFSIQEVVLRVTFSPERPAIYRVERSRTPEEGTEEVSDDWPIPEDQPFDDEYEFEIAAPGTSVAPASTQQYQLTAYDQDDTAVDQLSFKVSRVE</sequence>
<name>A0ABD6B202_9EURY</name>
<keyword evidence="3" id="KW-1185">Reference proteome</keyword>
<feature type="compositionally biased region" description="Acidic residues" evidence="1">
    <location>
        <begin position="83"/>
        <end position="99"/>
    </location>
</feature>
<proteinExistence type="predicted"/>
<dbReference type="EMBL" id="JBHUDC010000011">
    <property type="protein sequence ID" value="MFD1515810.1"/>
    <property type="molecule type" value="Genomic_DNA"/>
</dbReference>
<dbReference type="PROSITE" id="PS51257">
    <property type="entry name" value="PROKAR_LIPOPROTEIN"/>
    <property type="match status" value="1"/>
</dbReference>
<dbReference type="InterPro" id="IPR006311">
    <property type="entry name" value="TAT_signal"/>
</dbReference>
<evidence type="ECO:0000313" key="2">
    <source>
        <dbReference type="EMBL" id="MFD1515810.1"/>
    </source>
</evidence>
<gene>
    <name evidence="2" type="ORF">ACFSBT_21220</name>
</gene>
<reference evidence="2 3" key="1">
    <citation type="journal article" date="2019" name="Int. J. Syst. Evol. Microbiol.">
        <title>The Global Catalogue of Microorganisms (GCM) 10K type strain sequencing project: providing services to taxonomists for standard genome sequencing and annotation.</title>
        <authorList>
            <consortium name="The Broad Institute Genomics Platform"/>
            <consortium name="The Broad Institute Genome Sequencing Center for Infectious Disease"/>
            <person name="Wu L."/>
            <person name="Ma J."/>
        </authorList>
    </citation>
    <scope>NUCLEOTIDE SEQUENCE [LARGE SCALE GENOMIC DNA]</scope>
    <source>
        <strain evidence="2 3">CGMCC 1.12563</strain>
    </source>
</reference>
<dbReference type="AlphaFoldDB" id="A0ABD6B202"/>